<protein>
    <submittedName>
        <fullName evidence="2">DUF4097 family beta strand repeat-containing protein</fullName>
    </submittedName>
</protein>
<proteinExistence type="predicted"/>
<dbReference type="InterPro" id="IPR025164">
    <property type="entry name" value="Toastrack_DUF4097"/>
</dbReference>
<dbReference type="RefSeq" id="WP_349947789.1">
    <property type="nucleotide sequence ID" value="NZ_CP157940.1"/>
</dbReference>
<dbReference type="Pfam" id="PF13349">
    <property type="entry name" value="DUF4097"/>
    <property type="match status" value="1"/>
</dbReference>
<reference evidence="2" key="1">
    <citation type="submission" date="2024-06" db="EMBL/GenBank/DDBJ databases">
        <title>Lacrimispora cavernae sp. nov., a novel anaerobe isolated from bat guano pile inside a cave.</title>
        <authorList>
            <person name="Miller S.L."/>
            <person name="Lu N."/>
            <person name="King J."/>
            <person name="Sankaranarayanan K."/>
            <person name="Lawson P.A."/>
        </authorList>
    </citation>
    <scope>NUCLEOTIDE SEQUENCE</scope>
    <source>
        <strain evidence="2">BS-2</strain>
    </source>
</reference>
<organism evidence="2">
    <name type="scientific">Lacrimispora sp. BS-2</name>
    <dbReference type="NCBI Taxonomy" id="3151850"/>
    <lineage>
        <taxon>Bacteria</taxon>
        <taxon>Bacillati</taxon>
        <taxon>Bacillota</taxon>
        <taxon>Clostridia</taxon>
        <taxon>Lachnospirales</taxon>
        <taxon>Lachnospiraceae</taxon>
        <taxon>Lacrimispora</taxon>
    </lineage>
</organism>
<accession>A0AAU7PSA2</accession>
<name>A0AAU7PSA2_9FIRM</name>
<gene>
    <name evidence="2" type="ORF">ABFV83_04700</name>
</gene>
<dbReference type="AlphaFoldDB" id="A0AAU7PSA2"/>
<dbReference type="Gene3D" id="2.160.20.120">
    <property type="match status" value="1"/>
</dbReference>
<evidence type="ECO:0000259" key="1">
    <source>
        <dbReference type="Pfam" id="PF13349"/>
    </source>
</evidence>
<feature type="domain" description="DUF4097" evidence="1">
    <location>
        <begin position="186"/>
        <end position="294"/>
    </location>
</feature>
<sequence>MKRFVKICLIAGSVCVLIGGGISAVSAVLGGSLSEIVPQRALEWRREISGVNLDGFWEGVNFDDIYIPEVSNKEEKGQEIFSSPEVKKLDIVIRSGNVVFVEGPRGSEVKVFCNRDKTCFNLYEDNGDLELQEYDGWERREGPELLFTVQVPKDYRFSEVELKSVHSNRFLDGEGSGPAMMARVLSADELNIEAQVGAVKIDSGSVGDLYVKCNAGAVEFSGTTSGDIEAECQVGAIRLELAGKKEDYNYDIKCSMGAVKIADEGSAALKGRKQTDNGAGKDMELECKTGAIQVDFMNEV</sequence>
<dbReference type="EMBL" id="CP157940">
    <property type="protein sequence ID" value="XBS55105.1"/>
    <property type="molecule type" value="Genomic_DNA"/>
</dbReference>
<evidence type="ECO:0000313" key="2">
    <source>
        <dbReference type="EMBL" id="XBS55105.1"/>
    </source>
</evidence>